<dbReference type="InterPro" id="IPR050562">
    <property type="entry name" value="FAD_mOase_fung"/>
</dbReference>
<dbReference type="VEuPathDB" id="FungiDB:BO78DRAFT_452563"/>
<keyword evidence="8" id="KW-1185">Reference proteome</keyword>
<dbReference type="InterPro" id="IPR002938">
    <property type="entry name" value="FAD-bd"/>
</dbReference>
<keyword evidence="5" id="KW-1133">Transmembrane helix</keyword>
<reference evidence="7 8" key="1">
    <citation type="submission" date="2018-02" db="EMBL/GenBank/DDBJ databases">
        <title>The genomes of Aspergillus section Nigri reveals drivers in fungal speciation.</title>
        <authorList>
            <consortium name="DOE Joint Genome Institute"/>
            <person name="Vesth T.C."/>
            <person name="Nybo J."/>
            <person name="Theobald S."/>
            <person name="Brandl J."/>
            <person name="Frisvad J.C."/>
            <person name="Nielsen K.F."/>
            <person name="Lyhne E.K."/>
            <person name="Kogle M.E."/>
            <person name="Kuo A."/>
            <person name="Riley R."/>
            <person name="Clum A."/>
            <person name="Nolan M."/>
            <person name="Lipzen A."/>
            <person name="Salamov A."/>
            <person name="Henrissat B."/>
            <person name="Wiebenga A."/>
            <person name="De vries R.P."/>
            <person name="Grigoriev I.V."/>
            <person name="Mortensen U.H."/>
            <person name="Andersen M.R."/>
            <person name="Baker S.E."/>
        </authorList>
    </citation>
    <scope>NUCLEOTIDE SEQUENCE [LARGE SCALE GENOMIC DNA]</scope>
    <source>
        <strain evidence="7 8">CBS 121057</strain>
    </source>
</reference>
<dbReference type="Pfam" id="PF01494">
    <property type="entry name" value="FAD_binding_3"/>
    <property type="match status" value="1"/>
</dbReference>
<proteinExistence type="inferred from homology"/>
<protein>
    <submittedName>
        <fullName evidence="7">FAD binding monooxygenase</fullName>
    </submittedName>
</protein>
<dbReference type="Gene3D" id="3.50.50.60">
    <property type="entry name" value="FAD/NAD(P)-binding domain"/>
    <property type="match status" value="1"/>
</dbReference>
<evidence type="ECO:0000313" key="7">
    <source>
        <dbReference type="EMBL" id="PYI03145.1"/>
    </source>
</evidence>
<dbReference type="PRINTS" id="PR00420">
    <property type="entry name" value="RNGMNOXGNASE"/>
</dbReference>
<dbReference type="STRING" id="1448318.A0A319E4L3"/>
<keyword evidence="7" id="KW-0503">Monooxygenase</keyword>
<evidence type="ECO:0000256" key="5">
    <source>
        <dbReference type="SAM" id="Phobius"/>
    </source>
</evidence>
<dbReference type="PANTHER" id="PTHR47356:SF2">
    <property type="entry name" value="FAD-BINDING DOMAIN-CONTAINING PROTEIN-RELATED"/>
    <property type="match status" value="1"/>
</dbReference>
<feature type="domain" description="FAD-binding" evidence="6">
    <location>
        <begin position="7"/>
        <end position="340"/>
    </location>
</feature>
<evidence type="ECO:0000256" key="2">
    <source>
        <dbReference type="ARBA" id="ARBA00022630"/>
    </source>
</evidence>
<keyword evidence="5" id="KW-0472">Membrane</keyword>
<name>A0A319E4L3_ASPSB</name>
<keyword evidence="4" id="KW-0560">Oxidoreductase</keyword>
<dbReference type="Proteomes" id="UP000248423">
    <property type="component" value="Unassembled WGS sequence"/>
</dbReference>
<keyword evidence="2" id="KW-0285">Flavoprotein</keyword>
<organism evidence="7 8">
    <name type="scientific">Aspergillus sclerotiicarbonarius (strain CBS 121057 / IBT 28362)</name>
    <dbReference type="NCBI Taxonomy" id="1448318"/>
    <lineage>
        <taxon>Eukaryota</taxon>
        <taxon>Fungi</taxon>
        <taxon>Dikarya</taxon>
        <taxon>Ascomycota</taxon>
        <taxon>Pezizomycotina</taxon>
        <taxon>Eurotiomycetes</taxon>
        <taxon>Eurotiomycetidae</taxon>
        <taxon>Eurotiales</taxon>
        <taxon>Aspergillaceae</taxon>
        <taxon>Aspergillus</taxon>
        <taxon>Aspergillus subgen. Circumdati</taxon>
    </lineage>
</organism>
<evidence type="ECO:0000256" key="4">
    <source>
        <dbReference type="ARBA" id="ARBA00023002"/>
    </source>
</evidence>
<sequence>MPNSQFTVIIVGGGIAGLTLAHCLYRANIHHIVLEKGTDLSPQVGASIGILPNGARILDQLSLYQHIEQHIEPLDKAHLSYPDGFCFTSLYPRILLQRFGYPIAFFDRQKLLEILHTQYPEPSNIYTNQRVSEVHRVGDRVEVVTDSGARYTGDLVVGADGVHSKVRSEMWRMAEELHPGLVTQSEKKSMTTEFCCVFGISSMVPGPEVGDQVNAFQDGLSIITIIGKDGRAFWFVIKKLDRKYTYPDTVRFDDEAAARLCEEVAHVQLMDGLAFAQVWKNRLVFSMAALEENVFPTWYCDLAVCIGDSVHKMTPNIGQGANMAIEDAAVLANLLYEKLGNGKIQALCDADVKTLLQEFHSIRYNRVKSIYTASRHLVRLQARAGLFNKLLGRYCIPYAPDIPAEIGSRSIGGSPSLTFVPLPDRSGPGWSKYKPREGRYIPAMLIALLLVVVSYLLHGKGVMAYYLLGTPV</sequence>
<accession>A0A319E4L3</accession>
<evidence type="ECO:0000259" key="6">
    <source>
        <dbReference type="Pfam" id="PF01494"/>
    </source>
</evidence>
<feature type="transmembrane region" description="Helical" evidence="5">
    <location>
        <begin position="440"/>
        <end position="458"/>
    </location>
</feature>
<evidence type="ECO:0000313" key="8">
    <source>
        <dbReference type="Proteomes" id="UP000248423"/>
    </source>
</evidence>
<dbReference type="OrthoDB" id="10029326at2759"/>
<evidence type="ECO:0000256" key="3">
    <source>
        <dbReference type="ARBA" id="ARBA00022827"/>
    </source>
</evidence>
<gene>
    <name evidence="7" type="ORF">BO78DRAFT_452563</name>
</gene>
<dbReference type="AlphaFoldDB" id="A0A319E4L3"/>
<dbReference type="GO" id="GO:0071949">
    <property type="term" value="F:FAD binding"/>
    <property type="evidence" value="ECO:0007669"/>
    <property type="project" value="InterPro"/>
</dbReference>
<keyword evidence="3" id="KW-0274">FAD</keyword>
<dbReference type="GO" id="GO:0004497">
    <property type="term" value="F:monooxygenase activity"/>
    <property type="evidence" value="ECO:0007669"/>
    <property type="project" value="UniProtKB-KW"/>
</dbReference>
<comment type="similarity">
    <text evidence="1">Belongs to the paxM FAD-dependent monooxygenase family.</text>
</comment>
<dbReference type="SUPFAM" id="SSF51905">
    <property type="entry name" value="FAD/NAD(P)-binding domain"/>
    <property type="match status" value="1"/>
</dbReference>
<dbReference type="EMBL" id="KZ826384">
    <property type="protein sequence ID" value="PYI03145.1"/>
    <property type="molecule type" value="Genomic_DNA"/>
</dbReference>
<dbReference type="PANTHER" id="PTHR47356">
    <property type="entry name" value="FAD-DEPENDENT MONOOXYGENASE ASQG-RELATED"/>
    <property type="match status" value="1"/>
</dbReference>
<keyword evidence="5" id="KW-0812">Transmembrane</keyword>
<dbReference type="InterPro" id="IPR036188">
    <property type="entry name" value="FAD/NAD-bd_sf"/>
</dbReference>
<evidence type="ECO:0000256" key="1">
    <source>
        <dbReference type="ARBA" id="ARBA00007992"/>
    </source>
</evidence>